<evidence type="ECO:0000256" key="6">
    <source>
        <dbReference type="ARBA" id="ARBA00034488"/>
    </source>
</evidence>
<dbReference type="EMBL" id="GL377566">
    <property type="protein sequence ID" value="EFJ36676.1"/>
    <property type="molecule type" value="Genomic_DNA"/>
</dbReference>
<evidence type="ECO:0000313" key="9">
    <source>
        <dbReference type="EMBL" id="EFJ36676.1"/>
    </source>
</evidence>
<dbReference type="PRINTS" id="PR00380">
    <property type="entry name" value="KINESINHEAVY"/>
</dbReference>
<dbReference type="PANTHER" id="PTHR37739:SF8">
    <property type="entry name" value="KINESIN-LIKE PROTEIN KIN-12D"/>
    <property type="match status" value="1"/>
</dbReference>
<dbReference type="GO" id="GO:0003777">
    <property type="term" value="F:microtubule motor activity"/>
    <property type="evidence" value="ECO:0007669"/>
    <property type="project" value="InterPro"/>
</dbReference>
<evidence type="ECO:0000259" key="8">
    <source>
        <dbReference type="PROSITE" id="PS50067"/>
    </source>
</evidence>
<dbReference type="InParanoid" id="D8QTM7"/>
<protein>
    <recommendedName>
        <fullName evidence="8">Kinesin motor domain-containing protein</fullName>
    </recommendedName>
</protein>
<evidence type="ECO:0000256" key="2">
    <source>
        <dbReference type="ARBA" id="ARBA00022741"/>
    </source>
</evidence>
<comment type="similarity">
    <text evidence="6">Belongs to the TRAFAC class myosin-kinesin ATPase superfamily. Kinesin family. KIN-12 subfamily.</text>
</comment>
<dbReference type="eggNOG" id="KOG4280">
    <property type="taxonomic scope" value="Eukaryota"/>
</dbReference>
<feature type="non-terminal residue" evidence="9">
    <location>
        <position position="176"/>
    </location>
</feature>
<keyword evidence="10" id="KW-1185">Reference proteome</keyword>
<evidence type="ECO:0000256" key="3">
    <source>
        <dbReference type="ARBA" id="ARBA00022840"/>
    </source>
</evidence>
<dbReference type="OMA" id="NETVFAY"/>
<dbReference type="GO" id="GO:0008017">
    <property type="term" value="F:microtubule binding"/>
    <property type="evidence" value="ECO:0007669"/>
    <property type="project" value="InterPro"/>
</dbReference>
<dbReference type="AlphaFoldDB" id="D8QTM7"/>
<dbReference type="GO" id="GO:0005524">
    <property type="term" value="F:ATP binding"/>
    <property type="evidence" value="ECO:0007669"/>
    <property type="project" value="UniProtKB-UniRule"/>
</dbReference>
<dbReference type="KEGG" id="smo:SELMODRAFT_4729"/>
<gene>
    <name evidence="9" type="ORF">SELMODRAFT_4729</name>
</gene>
<dbReference type="SMART" id="SM00129">
    <property type="entry name" value="KISc"/>
    <property type="match status" value="1"/>
</dbReference>
<feature type="domain" description="Kinesin motor" evidence="8">
    <location>
        <begin position="1"/>
        <end position="176"/>
    </location>
</feature>
<dbReference type="PANTHER" id="PTHR37739">
    <property type="entry name" value="KINESIN-LIKE PROTEIN KIN-12D"/>
    <property type="match status" value="1"/>
</dbReference>
<dbReference type="SUPFAM" id="SSF52540">
    <property type="entry name" value="P-loop containing nucleoside triphosphate hydrolases"/>
    <property type="match status" value="1"/>
</dbReference>
<dbReference type="STRING" id="88036.D8QTM7"/>
<dbReference type="GO" id="GO:0005874">
    <property type="term" value="C:microtubule"/>
    <property type="evidence" value="ECO:0007669"/>
    <property type="project" value="UniProtKB-KW"/>
</dbReference>
<dbReference type="PROSITE" id="PS50067">
    <property type="entry name" value="KINESIN_MOTOR_2"/>
    <property type="match status" value="1"/>
</dbReference>
<keyword evidence="5 7" id="KW-0505">Motor protein</keyword>
<sequence length="176" mass="19960">FQEKLFRVAGLPMVDNCISGYNNCMFAYGQTGSGKTHTMLGDIDQEQSEERGMIPRVFEYLFVKIQLEGEARRSQGLEFACKCSFLEIYNEQVSDLLEPSTTNLQVRSAFLLLHVLRSCFQLREDVKKGVYVENLKEVEVNSVGDVMKLLNQGSANRRVAATNMNRESSRSHSVFT</sequence>
<evidence type="ECO:0000256" key="5">
    <source>
        <dbReference type="ARBA" id="ARBA00023175"/>
    </source>
</evidence>
<keyword evidence="3 7" id="KW-0067">ATP-binding</keyword>
<reference evidence="9 10" key="1">
    <citation type="journal article" date="2011" name="Science">
        <title>The Selaginella genome identifies genetic changes associated with the evolution of vascular plants.</title>
        <authorList>
            <person name="Banks J.A."/>
            <person name="Nishiyama T."/>
            <person name="Hasebe M."/>
            <person name="Bowman J.L."/>
            <person name="Gribskov M."/>
            <person name="dePamphilis C."/>
            <person name="Albert V.A."/>
            <person name="Aono N."/>
            <person name="Aoyama T."/>
            <person name="Ambrose B.A."/>
            <person name="Ashton N.W."/>
            <person name="Axtell M.J."/>
            <person name="Barker E."/>
            <person name="Barker M.S."/>
            <person name="Bennetzen J.L."/>
            <person name="Bonawitz N.D."/>
            <person name="Chapple C."/>
            <person name="Cheng C."/>
            <person name="Correa L.G."/>
            <person name="Dacre M."/>
            <person name="DeBarry J."/>
            <person name="Dreyer I."/>
            <person name="Elias M."/>
            <person name="Engstrom E.M."/>
            <person name="Estelle M."/>
            <person name="Feng L."/>
            <person name="Finet C."/>
            <person name="Floyd S.K."/>
            <person name="Frommer W.B."/>
            <person name="Fujita T."/>
            <person name="Gramzow L."/>
            <person name="Gutensohn M."/>
            <person name="Harholt J."/>
            <person name="Hattori M."/>
            <person name="Heyl A."/>
            <person name="Hirai T."/>
            <person name="Hiwatashi Y."/>
            <person name="Ishikawa M."/>
            <person name="Iwata M."/>
            <person name="Karol K.G."/>
            <person name="Koehler B."/>
            <person name="Kolukisaoglu U."/>
            <person name="Kubo M."/>
            <person name="Kurata T."/>
            <person name="Lalonde S."/>
            <person name="Li K."/>
            <person name="Li Y."/>
            <person name="Litt A."/>
            <person name="Lyons E."/>
            <person name="Manning G."/>
            <person name="Maruyama T."/>
            <person name="Michael T.P."/>
            <person name="Mikami K."/>
            <person name="Miyazaki S."/>
            <person name="Morinaga S."/>
            <person name="Murata T."/>
            <person name="Mueller-Roeber B."/>
            <person name="Nelson D.R."/>
            <person name="Obara M."/>
            <person name="Oguri Y."/>
            <person name="Olmstead R.G."/>
            <person name="Onodera N."/>
            <person name="Petersen B.L."/>
            <person name="Pils B."/>
            <person name="Prigge M."/>
            <person name="Rensing S.A."/>
            <person name="Riano-Pachon D.M."/>
            <person name="Roberts A.W."/>
            <person name="Sato Y."/>
            <person name="Scheller H.V."/>
            <person name="Schulz B."/>
            <person name="Schulz C."/>
            <person name="Shakirov E.V."/>
            <person name="Shibagaki N."/>
            <person name="Shinohara N."/>
            <person name="Shippen D.E."/>
            <person name="Soerensen I."/>
            <person name="Sotooka R."/>
            <person name="Sugimoto N."/>
            <person name="Sugita M."/>
            <person name="Sumikawa N."/>
            <person name="Tanurdzic M."/>
            <person name="Theissen G."/>
            <person name="Ulvskov P."/>
            <person name="Wakazuki S."/>
            <person name="Weng J.K."/>
            <person name="Willats W.W."/>
            <person name="Wipf D."/>
            <person name="Wolf P.G."/>
            <person name="Yang L."/>
            <person name="Zimmer A.D."/>
            <person name="Zhu Q."/>
            <person name="Mitros T."/>
            <person name="Hellsten U."/>
            <person name="Loque D."/>
            <person name="Otillar R."/>
            <person name="Salamov A."/>
            <person name="Schmutz J."/>
            <person name="Shapiro H."/>
            <person name="Lindquist E."/>
            <person name="Lucas S."/>
            <person name="Rokhsar D."/>
            <person name="Grigoriev I.V."/>
        </authorList>
    </citation>
    <scope>NUCLEOTIDE SEQUENCE [LARGE SCALE GENOMIC DNA]</scope>
</reference>
<accession>D8QTM7</accession>
<name>D8QTM7_SELML</name>
<dbReference type="Gene3D" id="3.40.850.10">
    <property type="entry name" value="Kinesin motor domain"/>
    <property type="match status" value="1"/>
</dbReference>
<evidence type="ECO:0000256" key="1">
    <source>
        <dbReference type="ARBA" id="ARBA00022701"/>
    </source>
</evidence>
<dbReference type="InterPro" id="IPR027417">
    <property type="entry name" value="P-loop_NTPase"/>
</dbReference>
<keyword evidence="1" id="KW-0493">Microtubule</keyword>
<keyword evidence="4" id="KW-0175">Coiled coil</keyword>
<dbReference type="Gramene" id="EFJ36676">
    <property type="protein sequence ID" value="EFJ36676"/>
    <property type="gene ID" value="SELMODRAFT_4729"/>
</dbReference>
<dbReference type="InterPro" id="IPR044986">
    <property type="entry name" value="KIF15/KIN-12"/>
</dbReference>
<keyword evidence="2 7" id="KW-0547">Nucleotide-binding</keyword>
<proteinExistence type="inferred from homology"/>
<dbReference type="HOGENOM" id="CLU_001485_2_9_1"/>
<dbReference type="InterPro" id="IPR036961">
    <property type="entry name" value="Kinesin_motor_dom_sf"/>
</dbReference>
<feature type="binding site" evidence="7">
    <location>
        <begin position="29"/>
        <end position="36"/>
    </location>
    <ligand>
        <name>ATP</name>
        <dbReference type="ChEBI" id="CHEBI:30616"/>
    </ligand>
</feature>
<dbReference type="GO" id="GO:0007018">
    <property type="term" value="P:microtubule-based movement"/>
    <property type="evidence" value="ECO:0007669"/>
    <property type="project" value="InterPro"/>
</dbReference>
<evidence type="ECO:0000256" key="7">
    <source>
        <dbReference type="PROSITE-ProRule" id="PRU00283"/>
    </source>
</evidence>
<dbReference type="InterPro" id="IPR001752">
    <property type="entry name" value="Kinesin_motor_dom"/>
</dbReference>
<organism evidence="10">
    <name type="scientific">Selaginella moellendorffii</name>
    <name type="common">Spikemoss</name>
    <dbReference type="NCBI Taxonomy" id="88036"/>
    <lineage>
        <taxon>Eukaryota</taxon>
        <taxon>Viridiplantae</taxon>
        <taxon>Streptophyta</taxon>
        <taxon>Embryophyta</taxon>
        <taxon>Tracheophyta</taxon>
        <taxon>Lycopodiopsida</taxon>
        <taxon>Selaginellales</taxon>
        <taxon>Selaginellaceae</taxon>
        <taxon>Selaginella</taxon>
    </lineage>
</organism>
<evidence type="ECO:0000313" key="10">
    <source>
        <dbReference type="Proteomes" id="UP000001514"/>
    </source>
</evidence>
<dbReference type="Pfam" id="PF00225">
    <property type="entry name" value="Kinesin"/>
    <property type="match status" value="1"/>
</dbReference>
<dbReference type="Proteomes" id="UP000001514">
    <property type="component" value="Unassembled WGS sequence"/>
</dbReference>
<evidence type="ECO:0000256" key="4">
    <source>
        <dbReference type="ARBA" id="ARBA00023054"/>
    </source>
</evidence>
<feature type="non-terminal residue" evidence="9">
    <location>
        <position position="1"/>
    </location>
</feature>